<evidence type="ECO:0000313" key="4">
    <source>
        <dbReference type="EMBL" id="SFK01574.1"/>
    </source>
</evidence>
<keyword evidence="4" id="KW-0347">Helicase</keyword>
<dbReference type="OrthoDB" id="9760715at2"/>
<dbReference type="GO" id="GO:0005524">
    <property type="term" value="F:ATP binding"/>
    <property type="evidence" value="ECO:0007669"/>
    <property type="project" value="InterPro"/>
</dbReference>
<dbReference type="InterPro" id="IPR001650">
    <property type="entry name" value="Helicase_C-like"/>
</dbReference>
<organism evidence="4 5">
    <name type="scientific">Amycolatopsis sacchari</name>
    <dbReference type="NCBI Taxonomy" id="115433"/>
    <lineage>
        <taxon>Bacteria</taxon>
        <taxon>Bacillati</taxon>
        <taxon>Actinomycetota</taxon>
        <taxon>Actinomycetes</taxon>
        <taxon>Pseudonocardiales</taxon>
        <taxon>Pseudonocardiaceae</taxon>
        <taxon>Amycolatopsis</taxon>
    </lineage>
</organism>
<dbReference type="AlphaFoldDB" id="A0A1I3W1Q9"/>
<dbReference type="CDD" id="cd18793">
    <property type="entry name" value="SF2_C_SNF"/>
    <property type="match status" value="1"/>
</dbReference>
<dbReference type="PROSITE" id="PS51194">
    <property type="entry name" value="HELICASE_CTER"/>
    <property type="match status" value="1"/>
</dbReference>
<keyword evidence="1" id="KW-0378">Hydrolase</keyword>
<dbReference type="SUPFAM" id="SSF52540">
    <property type="entry name" value="P-loop containing nucleoside triphosphate hydrolases"/>
    <property type="match status" value="2"/>
</dbReference>
<dbReference type="InterPro" id="IPR027417">
    <property type="entry name" value="P-loop_NTPase"/>
</dbReference>
<dbReference type="RefSeq" id="WP_091510042.1">
    <property type="nucleotide sequence ID" value="NZ_FORP01000012.1"/>
</dbReference>
<evidence type="ECO:0000256" key="1">
    <source>
        <dbReference type="ARBA" id="ARBA00022801"/>
    </source>
</evidence>
<dbReference type="EMBL" id="FORP01000012">
    <property type="protein sequence ID" value="SFK01574.1"/>
    <property type="molecule type" value="Genomic_DNA"/>
</dbReference>
<dbReference type="Pfam" id="PF00271">
    <property type="entry name" value="Helicase_C"/>
    <property type="match status" value="1"/>
</dbReference>
<dbReference type="PROSITE" id="PS51192">
    <property type="entry name" value="HELICASE_ATP_BIND_1"/>
    <property type="match status" value="1"/>
</dbReference>
<dbReference type="InterPro" id="IPR014001">
    <property type="entry name" value="Helicase_ATP-bd"/>
</dbReference>
<reference evidence="4 5" key="1">
    <citation type="submission" date="2016-10" db="EMBL/GenBank/DDBJ databases">
        <authorList>
            <person name="de Groot N.N."/>
        </authorList>
    </citation>
    <scope>NUCLEOTIDE SEQUENCE [LARGE SCALE GENOMIC DNA]</scope>
    <source>
        <strain evidence="4 5">DSM 44468</strain>
    </source>
</reference>
<evidence type="ECO:0000259" key="3">
    <source>
        <dbReference type="PROSITE" id="PS51194"/>
    </source>
</evidence>
<dbReference type="FunFam" id="3.40.50.300:FF:000533">
    <property type="entry name" value="Helicase, Snf2 family"/>
    <property type="match status" value="1"/>
</dbReference>
<dbReference type="InterPro" id="IPR022138">
    <property type="entry name" value="DUF3670"/>
</dbReference>
<name>A0A1I3W1Q9_9PSEU</name>
<gene>
    <name evidence="4" type="ORF">SAMN05421835_11267</name>
</gene>
<dbReference type="PANTHER" id="PTHR10799">
    <property type="entry name" value="SNF2/RAD54 HELICASE FAMILY"/>
    <property type="match status" value="1"/>
</dbReference>
<dbReference type="InterPro" id="IPR038718">
    <property type="entry name" value="SNF2-like_sf"/>
</dbReference>
<dbReference type="SMART" id="SM00490">
    <property type="entry name" value="HELICc"/>
    <property type="match status" value="1"/>
</dbReference>
<sequence>MELTPDTHAIFVPSDPPRDGVLALWGDGAGPTPVELVLPQGKAFRRTTVDAHVLPLAEALPLLLSVREPASPAVAAWSAAVHAALTLVARGRLLPAVTSGGVDTWRVGPLDGADEALLRDLAAALPPEAHALPLSGLKRVRLHSPETLVRALWDATADVLVRSPAASVVAGGPAFASPQPTLLDAADAEWLAAQQPTGAQLQLRVEIREEEPGQYTFAAVLALRSALDPSLVVDAATLWDAPDAVLARLGDQVEAQLLLALRRGARVWPPLGRALEAATPAEVLLTDDELVELLDTGSSALGAAGVEVLWPRGMFSEGVRVQASATPAPGSEANAAFRMTDLLKFRWQLSLGGETLTEAEITALAEAKRPMIRLRGQWVRVDRGMLAKLRRGGRELTAAEALAAALTGALEVDGEELDFAPPPALSGLLDRIREVPSAQVEVPSDLQATLRPYQRAGLAWLARMTELGLGGVLADDMGLGKTIQLIALHLHRRALGAGPTLVLCPTSLLGNWEREFAKFAPSVPVRRFHGGRRHLDEVAPDEVVLATYGVLRRDREALAEVGWGLLAADEAQHVKNPLSRTAKELRRVPAAARVALTGTPMENRLTELWSILDWTTPGLLGSLDHFRRTVARPVERDRDRERTERLAATVRPFLLRRRKSDPEIAPELPRKTETDRFVPLTTEQATLYEAVVRENLAIIRESQGVQRRGQVLKLLTELKQICNHPAQYLKQSGPLAGRSGKLTAFEELLDVILDEGESVLVFSQYVQLGKLLVARLAERGLPAEMLSGATSANRREELVARFQGGDIPVFVLSLKAGGVGLNLTRATHVIHYDRWWNPAVEDQATDRAYRIGQDRPVQVHRLIAEGTLEDRIAAVLESKRGLTEAVVGAGEDWLTELSDEQLAELVRLGEQP</sequence>
<feature type="domain" description="Helicase C-terminal" evidence="3">
    <location>
        <begin position="744"/>
        <end position="894"/>
    </location>
</feature>
<keyword evidence="4" id="KW-0067">ATP-binding</keyword>
<dbReference type="InterPro" id="IPR000330">
    <property type="entry name" value="SNF2_N"/>
</dbReference>
<proteinExistence type="predicted"/>
<dbReference type="Gene3D" id="3.40.50.300">
    <property type="entry name" value="P-loop containing nucleotide triphosphate hydrolases"/>
    <property type="match status" value="1"/>
</dbReference>
<keyword evidence="4" id="KW-0547">Nucleotide-binding</keyword>
<dbReference type="SMART" id="SM00487">
    <property type="entry name" value="DEXDc"/>
    <property type="match status" value="1"/>
</dbReference>
<evidence type="ECO:0000259" key="2">
    <source>
        <dbReference type="PROSITE" id="PS51192"/>
    </source>
</evidence>
<dbReference type="Pfam" id="PF12419">
    <property type="entry name" value="DUF3670"/>
    <property type="match status" value="1"/>
</dbReference>
<dbReference type="Proteomes" id="UP000199025">
    <property type="component" value="Unassembled WGS sequence"/>
</dbReference>
<dbReference type="GO" id="GO:0016787">
    <property type="term" value="F:hydrolase activity"/>
    <property type="evidence" value="ECO:0007669"/>
    <property type="project" value="UniProtKB-KW"/>
</dbReference>
<protein>
    <submittedName>
        <fullName evidence="4">Superfamily II DNA or RNA helicase, SNF2 family</fullName>
    </submittedName>
</protein>
<keyword evidence="5" id="KW-1185">Reference proteome</keyword>
<accession>A0A1I3W1Q9</accession>
<dbReference type="FunFam" id="3.40.50.10810:FF:000031">
    <property type="entry name" value="Helicase, SNF2/RAD54 family"/>
    <property type="match status" value="1"/>
</dbReference>
<dbReference type="GO" id="GO:0004386">
    <property type="term" value="F:helicase activity"/>
    <property type="evidence" value="ECO:0007669"/>
    <property type="project" value="UniProtKB-KW"/>
</dbReference>
<feature type="domain" description="Helicase ATP-binding" evidence="2">
    <location>
        <begin position="462"/>
        <end position="618"/>
    </location>
</feature>
<dbReference type="Pfam" id="PF00176">
    <property type="entry name" value="SNF2-rel_dom"/>
    <property type="match status" value="1"/>
</dbReference>
<dbReference type="Gene3D" id="3.40.50.10810">
    <property type="entry name" value="Tandem AAA-ATPase domain"/>
    <property type="match status" value="1"/>
</dbReference>
<dbReference type="InterPro" id="IPR049730">
    <property type="entry name" value="SNF2/RAD54-like_C"/>
</dbReference>
<dbReference type="STRING" id="115433.SAMN05421835_11267"/>
<evidence type="ECO:0000313" key="5">
    <source>
        <dbReference type="Proteomes" id="UP000199025"/>
    </source>
</evidence>